<proteinExistence type="inferred from homology"/>
<keyword evidence="7" id="KW-1185">Reference proteome</keyword>
<dbReference type="AlphaFoldDB" id="A0A2K8N9K1"/>
<gene>
    <name evidence="6" type="ORF">CVV65_14540</name>
</gene>
<evidence type="ECO:0000256" key="2">
    <source>
        <dbReference type="ARBA" id="ARBA00023015"/>
    </source>
</evidence>
<dbReference type="SUPFAM" id="SSF53850">
    <property type="entry name" value="Periplasmic binding protein-like II"/>
    <property type="match status" value="1"/>
</dbReference>
<dbReference type="GO" id="GO:0000976">
    <property type="term" value="F:transcription cis-regulatory region binding"/>
    <property type="evidence" value="ECO:0007669"/>
    <property type="project" value="TreeGrafter"/>
</dbReference>
<dbReference type="Pfam" id="PF00126">
    <property type="entry name" value="HTH_1"/>
    <property type="match status" value="1"/>
</dbReference>
<dbReference type="Gene3D" id="3.40.190.290">
    <property type="match status" value="1"/>
</dbReference>
<dbReference type="GO" id="GO:0003700">
    <property type="term" value="F:DNA-binding transcription factor activity"/>
    <property type="evidence" value="ECO:0007669"/>
    <property type="project" value="InterPro"/>
</dbReference>
<evidence type="ECO:0000313" key="7">
    <source>
        <dbReference type="Proteomes" id="UP000231932"/>
    </source>
</evidence>
<dbReference type="KEGG" id="kyr:CVV65_14540"/>
<dbReference type="FunFam" id="1.10.10.10:FF:000001">
    <property type="entry name" value="LysR family transcriptional regulator"/>
    <property type="match status" value="1"/>
</dbReference>
<evidence type="ECO:0000259" key="5">
    <source>
        <dbReference type="PROSITE" id="PS50931"/>
    </source>
</evidence>
<evidence type="ECO:0000256" key="4">
    <source>
        <dbReference type="ARBA" id="ARBA00023163"/>
    </source>
</evidence>
<feature type="domain" description="HTH lysR-type" evidence="5">
    <location>
        <begin position="1"/>
        <end position="58"/>
    </location>
</feature>
<dbReference type="Gene3D" id="1.10.10.10">
    <property type="entry name" value="Winged helix-like DNA-binding domain superfamily/Winged helix DNA-binding domain"/>
    <property type="match status" value="1"/>
</dbReference>
<reference evidence="7" key="1">
    <citation type="submission" date="2017-11" db="EMBL/GenBank/DDBJ databases">
        <title>Complete Genome Sequence of Kyrpidia sp. Strain EA-1, a thermophilic, hydrogen-oxidizing Bacterium, isolated from the Azores.</title>
        <authorList>
            <person name="Reiner J.E."/>
            <person name="Lapp C.J."/>
            <person name="Bunk B."/>
            <person name="Gescher J."/>
        </authorList>
    </citation>
    <scope>NUCLEOTIDE SEQUENCE [LARGE SCALE GENOMIC DNA]</scope>
    <source>
        <strain evidence="7">EA-1</strain>
    </source>
</reference>
<evidence type="ECO:0000256" key="3">
    <source>
        <dbReference type="ARBA" id="ARBA00023125"/>
    </source>
</evidence>
<organism evidence="6 7">
    <name type="scientific">Kyrpidia spormannii</name>
    <dbReference type="NCBI Taxonomy" id="2055160"/>
    <lineage>
        <taxon>Bacteria</taxon>
        <taxon>Bacillati</taxon>
        <taxon>Bacillota</taxon>
        <taxon>Bacilli</taxon>
        <taxon>Bacillales</taxon>
        <taxon>Alicyclobacillaceae</taxon>
        <taxon>Kyrpidia</taxon>
    </lineage>
</organism>
<dbReference type="OrthoDB" id="8479357at2"/>
<dbReference type="PANTHER" id="PTHR30126">
    <property type="entry name" value="HTH-TYPE TRANSCRIPTIONAL REGULATOR"/>
    <property type="match status" value="1"/>
</dbReference>
<dbReference type="RefSeq" id="WP_100668745.1">
    <property type="nucleotide sequence ID" value="NZ_CP024955.1"/>
</dbReference>
<evidence type="ECO:0000256" key="1">
    <source>
        <dbReference type="ARBA" id="ARBA00009437"/>
    </source>
</evidence>
<protein>
    <submittedName>
        <fullName evidence="6">LysR family transcriptional regulator</fullName>
    </submittedName>
</protein>
<evidence type="ECO:0000313" key="6">
    <source>
        <dbReference type="EMBL" id="ATY85994.1"/>
    </source>
</evidence>
<dbReference type="EMBL" id="CP024955">
    <property type="protein sequence ID" value="ATY85994.1"/>
    <property type="molecule type" value="Genomic_DNA"/>
</dbReference>
<dbReference type="InterPro" id="IPR000847">
    <property type="entry name" value="LysR_HTH_N"/>
</dbReference>
<accession>A0A2K8N9K1</accession>
<dbReference type="InterPro" id="IPR036388">
    <property type="entry name" value="WH-like_DNA-bd_sf"/>
</dbReference>
<keyword evidence="3" id="KW-0238">DNA-binding</keyword>
<keyword evidence="4" id="KW-0804">Transcription</keyword>
<dbReference type="CDD" id="cd08442">
    <property type="entry name" value="PBP2_YofA_SoxR_like"/>
    <property type="match status" value="1"/>
</dbReference>
<dbReference type="PROSITE" id="PS50931">
    <property type="entry name" value="HTH_LYSR"/>
    <property type="match status" value="1"/>
</dbReference>
<dbReference type="PANTHER" id="PTHR30126:SF40">
    <property type="entry name" value="HTH-TYPE TRANSCRIPTIONAL REGULATOR GLTR"/>
    <property type="match status" value="1"/>
</dbReference>
<name>A0A2K8N9K1_9BACL</name>
<dbReference type="Pfam" id="PF03466">
    <property type="entry name" value="LysR_substrate"/>
    <property type="match status" value="1"/>
</dbReference>
<dbReference type="Proteomes" id="UP000231932">
    <property type="component" value="Chromosome"/>
</dbReference>
<dbReference type="SUPFAM" id="SSF46785">
    <property type="entry name" value="Winged helix' DNA-binding domain"/>
    <property type="match status" value="1"/>
</dbReference>
<dbReference type="InterPro" id="IPR005119">
    <property type="entry name" value="LysR_subst-bd"/>
</dbReference>
<keyword evidence="2" id="KW-0805">Transcription regulation</keyword>
<dbReference type="InterPro" id="IPR036390">
    <property type="entry name" value="WH_DNA-bd_sf"/>
</dbReference>
<comment type="similarity">
    <text evidence="1">Belongs to the LysR transcriptional regulatory family.</text>
</comment>
<sequence length="291" mass="31881">MEIRDLTIFVTVARTGSITKAAGQLGYVQSNVTARIQHLEASLGTVLFHRHPRGVSPTATGEVFLRYAERILHLCEEAEQAVRDNSSPSGPLRIGAMETTAAIRLPAILSEYHKLYSKVQISLLTGPTEHLVEKTLNFEIEGAFVAGPVHHPLLTDEATIQEELVLVSKPGDDNILDPKELSSRNLVVFREGCSYRKRLEQWLDAHGIGHRTVVELGSVDGILGCVAAGLGISLVPRSIIRNEQHDLSVHELPDGYGKVPTVFIRRKDAFLSPALAKFIAVVRKHVEAGRA</sequence>